<feature type="active site" description="Proton donor; for catalytic activity" evidence="13">
    <location>
        <position position="75"/>
    </location>
</feature>
<feature type="active site" description="Proton acceptor; for processing activity" evidence="13">
    <location>
        <position position="275"/>
    </location>
</feature>
<dbReference type="InterPro" id="IPR048283">
    <property type="entry name" value="AdoMetDC-like"/>
</dbReference>
<keyword evidence="4 12" id="KW-0210">Decarboxylase</keyword>
<evidence type="ECO:0000256" key="5">
    <source>
        <dbReference type="ARBA" id="ARBA00022813"/>
    </source>
</evidence>
<evidence type="ECO:0000256" key="2">
    <source>
        <dbReference type="ARBA" id="ARBA00008466"/>
    </source>
</evidence>
<comment type="cofactor">
    <cofactor evidence="12">
        <name>pyruvate</name>
        <dbReference type="ChEBI" id="CHEBI:15361"/>
    </cofactor>
    <text evidence="12">Binds 1 pyruvoyl group covalently per subunit.</text>
</comment>
<evidence type="ECO:0000256" key="14">
    <source>
        <dbReference type="PIRSR" id="PIRSR001355-2"/>
    </source>
</evidence>
<keyword evidence="8 12" id="KW-0865">Zymogen</keyword>
<dbReference type="InterPro" id="IPR016067">
    <property type="entry name" value="S-AdoMet_deCO2ase_core"/>
</dbReference>
<dbReference type="PANTHER" id="PTHR11570:SF0">
    <property type="entry name" value="S-ADENOSYLMETHIONINE DECARBOXYLASE PROENZYME"/>
    <property type="match status" value="1"/>
</dbReference>
<dbReference type="GO" id="GO:0008295">
    <property type="term" value="P:spermidine biosynthetic process"/>
    <property type="evidence" value="ECO:0007669"/>
    <property type="project" value="UniProtKB-KW"/>
</dbReference>
<keyword evidence="11 12" id="KW-0670">Pyruvate</keyword>
<feature type="binding site" evidence="14">
    <location>
        <position position="269"/>
    </location>
    <ligand>
        <name>substrate</name>
    </ligand>
</feature>
<dbReference type="GO" id="GO:0005829">
    <property type="term" value="C:cytosol"/>
    <property type="evidence" value="ECO:0007669"/>
    <property type="project" value="TreeGrafter"/>
</dbReference>
<evidence type="ECO:0000256" key="1">
    <source>
        <dbReference type="ARBA" id="ARBA00004911"/>
    </source>
</evidence>
<dbReference type="Proteomes" id="UP000078348">
    <property type="component" value="Unassembled WGS sequence"/>
</dbReference>
<dbReference type="Gene3D" id="3.60.90.10">
    <property type="entry name" value="S-adenosylmethionine decarboxylase"/>
    <property type="match status" value="2"/>
</dbReference>
<dbReference type="SUPFAM" id="SSF56276">
    <property type="entry name" value="S-adenosylmethionine decarboxylase"/>
    <property type="match status" value="1"/>
</dbReference>
<evidence type="ECO:0000256" key="4">
    <source>
        <dbReference type="ARBA" id="ARBA00022793"/>
    </source>
</evidence>
<dbReference type="PANTHER" id="PTHR11570">
    <property type="entry name" value="S-ADENOSYLMETHIONINE DECARBOXYLASE"/>
    <property type="match status" value="1"/>
</dbReference>
<evidence type="ECO:0000256" key="15">
    <source>
        <dbReference type="PIRSR" id="PIRSR001355-3"/>
    </source>
</evidence>
<keyword evidence="10 12" id="KW-0704">Schiff base</keyword>
<feature type="binding site" evidence="14">
    <location>
        <position position="292"/>
    </location>
    <ligand>
        <name>substrate</name>
    </ligand>
</feature>
<feature type="chain" id="PRO_5042322906" description="S-adenosylmethionine decarboxylase beta chain" evidence="17">
    <location>
        <begin position="1"/>
        <end position="60"/>
    </location>
</feature>
<feature type="modified residue" description="Pyruvic acid (Ser); by autocatalysis" evidence="15">
    <location>
        <position position="61"/>
    </location>
</feature>
<evidence type="ECO:0000256" key="7">
    <source>
        <dbReference type="ARBA" id="ARBA00023115"/>
    </source>
</evidence>
<evidence type="ECO:0000256" key="13">
    <source>
        <dbReference type="PIRSR" id="PIRSR001355-1"/>
    </source>
</evidence>
<keyword evidence="5 16" id="KW-0068">Autocatalytic cleavage</keyword>
<evidence type="ECO:0000256" key="16">
    <source>
        <dbReference type="PIRSR" id="PIRSR001355-4"/>
    </source>
</evidence>
<feature type="site" description="Cleavage (non-hydrolytic); by autolysis" evidence="16">
    <location>
        <begin position="60"/>
        <end position="61"/>
    </location>
</feature>
<dbReference type="EMBL" id="LXWW01000575">
    <property type="protein sequence ID" value="OAO11913.1"/>
    <property type="molecule type" value="Genomic_DNA"/>
</dbReference>
<feature type="binding site" evidence="14">
    <location>
        <position position="5"/>
    </location>
    <ligand>
        <name>substrate</name>
    </ligand>
</feature>
<comment type="similarity">
    <text evidence="2 12">Belongs to the eukaryotic AdoMetDC family.</text>
</comment>
<organism evidence="18 19">
    <name type="scientific">Blastocystis sp. subtype 1 (strain ATCC 50177 / NandII)</name>
    <dbReference type="NCBI Taxonomy" id="478820"/>
    <lineage>
        <taxon>Eukaryota</taxon>
        <taxon>Sar</taxon>
        <taxon>Stramenopiles</taxon>
        <taxon>Bigyra</taxon>
        <taxon>Opalozoa</taxon>
        <taxon>Opalinata</taxon>
        <taxon>Blastocystidae</taxon>
        <taxon>Blastocystis</taxon>
    </lineage>
</organism>
<protein>
    <recommendedName>
        <fullName evidence="12">S-adenosylmethionine decarboxylase proenzyme</fullName>
        <ecNumber evidence="12">4.1.1.50</ecNumber>
    </recommendedName>
</protein>
<comment type="caution">
    <text evidence="18">The sequence shown here is derived from an EMBL/GenBank/DDBJ whole genome shotgun (WGS) entry which is preliminary data.</text>
</comment>
<keyword evidence="7 12" id="KW-0620">Polyamine biosynthesis</keyword>
<dbReference type="InterPro" id="IPR018166">
    <property type="entry name" value="S-AdoMet_deCO2ase_CS"/>
</dbReference>
<evidence type="ECO:0000256" key="8">
    <source>
        <dbReference type="ARBA" id="ARBA00023145"/>
    </source>
</evidence>
<feature type="active site" description="Proton acceptor; for processing activity" evidence="13">
    <location>
        <position position="288"/>
    </location>
</feature>
<evidence type="ECO:0000256" key="12">
    <source>
        <dbReference type="PIRNR" id="PIRNR001355"/>
    </source>
</evidence>
<name>A0A196S442_BLAHN</name>
<comment type="catalytic activity">
    <reaction evidence="12">
        <text>S-adenosyl-L-methionine + H(+) = S-adenosyl 3-(methylsulfanyl)propylamine + CO2</text>
        <dbReference type="Rhea" id="RHEA:15981"/>
        <dbReference type="ChEBI" id="CHEBI:15378"/>
        <dbReference type="ChEBI" id="CHEBI:16526"/>
        <dbReference type="ChEBI" id="CHEBI:57443"/>
        <dbReference type="ChEBI" id="CHEBI:59789"/>
        <dbReference type="EC" id="4.1.1.50"/>
    </reaction>
</comment>
<evidence type="ECO:0000313" key="19">
    <source>
        <dbReference type="Proteomes" id="UP000078348"/>
    </source>
</evidence>
<dbReference type="InterPro" id="IPR001985">
    <property type="entry name" value="S-AdoMet_decarboxylase_euk"/>
</dbReference>
<keyword evidence="3 12" id="KW-0949">S-adenosyl-L-methionine</keyword>
<accession>A0A196S442</accession>
<keyword evidence="6 12" id="KW-0745">Spermidine biosynthesis</keyword>
<evidence type="ECO:0000256" key="3">
    <source>
        <dbReference type="ARBA" id="ARBA00022691"/>
    </source>
</evidence>
<proteinExistence type="inferred from homology"/>
<dbReference type="PIRSF" id="PIRSF001355">
    <property type="entry name" value="S-AdenosylMet_decarboxylase"/>
    <property type="match status" value="1"/>
</dbReference>
<evidence type="ECO:0000256" key="6">
    <source>
        <dbReference type="ARBA" id="ARBA00023066"/>
    </source>
</evidence>
<dbReference type="Pfam" id="PF01536">
    <property type="entry name" value="SAM_decarbox"/>
    <property type="match status" value="2"/>
</dbReference>
<dbReference type="OrthoDB" id="1068353at2759"/>
<evidence type="ECO:0000313" key="18">
    <source>
        <dbReference type="EMBL" id="OAO11913.1"/>
    </source>
</evidence>
<feature type="binding site" evidence="14">
    <location>
        <position position="60"/>
    </location>
    <ligand>
        <name>substrate</name>
    </ligand>
</feature>
<dbReference type="AlphaFoldDB" id="A0A196S442"/>
<keyword evidence="9 12" id="KW-0456">Lyase</keyword>
<dbReference type="GO" id="GO:0004014">
    <property type="term" value="F:adenosylmethionine decarboxylase activity"/>
    <property type="evidence" value="ECO:0007669"/>
    <property type="project" value="UniProtKB-EC"/>
</dbReference>
<evidence type="ECO:0000256" key="10">
    <source>
        <dbReference type="ARBA" id="ARBA00023270"/>
    </source>
</evidence>
<dbReference type="STRING" id="478820.A0A196S442"/>
<dbReference type="UniPathway" id="UPA00331">
    <property type="reaction ID" value="UER00451"/>
</dbReference>
<evidence type="ECO:0000256" key="17">
    <source>
        <dbReference type="PIRSR" id="PIRSR001355-5"/>
    </source>
</evidence>
<feature type="chain" id="PRO_5042322907" description="S-adenosylmethionine decarboxylase alpha chain" evidence="17">
    <location>
        <begin position="61"/>
        <end position="381"/>
    </location>
</feature>
<keyword evidence="19" id="KW-1185">Reference proteome</keyword>
<evidence type="ECO:0000256" key="11">
    <source>
        <dbReference type="ARBA" id="ARBA00023317"/>
    </source>
</evidence>
<dbReference type="EC" id="4.1.1.50" evidence="12"/>
<sequence>MPSGFEGAEKILHIKIASAQPNSGLRMIPRLTWERILSAAKCTILSQCDSWNCTAFVLSESSLFVFDNYCIFKTCGRTLLLQALPMMLDLLRDQGLQLEYVLYSSKDYLFPDEQFYPHGNWEDSEAFLRSFFPYERSTTLGLPSGDHVFLFSSSPVYACASDFCSSGSQWVDLPLAGADAASPAARLIADEFSETCSGLIIPGSPVSTQQPVFCEGGLEGGFFNMMMYDMRPEVAAQFFNDGAKTAESVTQESGIGALYPGSQVDAYLFEPCGYSMNGLAADGFYTIHITPEASCSYASFETNIYSSDYVELVERVLAIFQPSRFSLTFCFHKDMVLGDKSPLRAEGFKGKKPGCFYACTGSWAKKKEDCLYSLGNYVLRV</sequence>
<reference evidence="18 19" key="1">
    <citation type="submission" date="2016-05" db="EMBL/GenBank/DDBJ databases">
        <title>Nuclear genome of Blastocystis sp. subtype 1 NandII.</title>
        <authorList>
            <person name="Gentekaki E."/>
            <person name="Curtis B."/>
            <person name="Stairs C."/>
            <person name="Eme L."/>
            <person name="Herman E."/>
            <person name="Klimes V."/>
            <person name="Arias M.C."/>
            <person name="Elias M."/>
            <person name="Hilliou F."/>
            <person name="Klute M."/>
            <person name="Malik S.-B."/>
            <person name="Pightling A."/>
            <person name="Rachubinski R."/>
            <person name="Salas D."/>
            <person name="Schlacht A."/>
            <person name="Suga H."/>
            <person name="Archibald J."/>
            <person name="Ball S.G."/>
            <person name="Clark G."/>
            <person name="Dacks J."/>
            <person name="Van Der Giezen M."/>
            <person name="Tsaousis A."/>
            <person name="Roger A."/>
        </authorList>
    </citation>
    <scope>NUCLEOTIDE SEQUENCE [LARGE SCALE GENOMIC DNA]</scope>
    <source>
        <strain evidence="19">ATCC 50177 / NandII</strain>
    </source>
</reference>
<dbReference type="PROSITE" id="PS01336">
    <property type="entry name" value="ADOMETDC"/>
    <property type="match status" value="1"/>
</dbReference>
<gene>
    <name evidence="18" type="ORF">AV274_6417</name>
</gene>
<feature type="active site" description="Schiff-base intermediate with substrate; via pyruvic acid" evidence="13">
    <location>
        <position position="61"/>
    </location>
</feature>
<comment type="pathway">
    <text evidence="1 12">Amine and polyamine biosynthesis; S-adenosylmethioninamine biosynthesis; S-adenosylmethioninamine from S-adenosyl-L-methionine: step 1/1.</text>
</comment>
<dbReference type="GO" id="GO:0006597">
    <property type="term" value="P:spermine biosynthetic process"/>
    <property type="evidence" value="ECO:0007669"/>
    <property type="project" value="InterPro"/>
</dbReference>
<evidence type="ECO:0000256" key="9">
    <source>
        <dbReference type="ARBA" id="ARBA00023239"/>
    </source>
</evidence>